<sequence>MKEGTRKEDRRSAVVTGCTSGLGRSLFRKFSGEGWHVTGCGRRVDLLDSLRTECGPDAVTVPCDIRLENHVSALRRAVETTAGHIDVLVLNAGALGQLPLPGFLATSVMELRKLYETNVFANFTVVKALSGLLRDGAVIAHITSDASRIPYEGWAGYGSSKAAFNLAVDVLNLELRGRNIRALNVDPGDMDTEMHRLAVPDADASKLKKPDDAASEIYRLIVSLKGE</sequence>
<protein>
    <submittedName>
        <fullName evidence="4">SDR family oxidoreductase</fullName>
    </submittedName>
</protein>
<evidence type="ECO:0000313" key="3">
    <source>
        <dbReference type="EMBL" id="MBX8631551.1"/>
    </source>
</evidence>
<dbReference type="PRINTS" id="PR00081">
    <property type="entry name" value="GDHRDH"/>
</dbReference>
<dbReference type="InterPro" id="IPR036291">
    <property type="entry name" value="NAD(P)-bd_dom_sf"/>
</dbReference>
<dbReference type="PANTHER" id="PTHR44196">
    <property type="entry name" value="DEHYDROGENASE/REDUCTASE SDR FAMILY MEMBER 7B"/>
    <property type="match status" value="1"/>
</dbReference>
<comment type="similarity">
    <text evidence="1">Belongs to the short-chain dehydrogenases/reductases (SDR) family.</text>
</comment>
<accession>A0A8J8CHL4</accession>
<dbReference type="SUPFAM" id="SSF51735">
    <property type="entry name" value="NAD(P)-binding Rossmann-fold domains"/>
    <property type="match status" value="1"/>
</dbReference>
<dbReference type="Gene3D" id="3.40.50.720">
    <property type="entry name" value="NAD(P)-binding Rossmann-like Domain"/>
    <property type="match status" value="1"/>
</dbReference>
<comment type="caution">
    <text evidence="4">The sequence shown here is derived from an EMBL/GenBank/DDBJ whole genome shotgun (WGS) entry which is preliminary data.</text>
</comment>
<evidence type="ECO:0000313" key="4">
    <source>
        <dbReference type="EMBL" id="MBX8644033.1"/>
    </source>
</evidence>
<dbReference type="Pfam" id="PF00106">
    <property type="entry name" value="adh_short"/>
    <property type="match status" value="1"/>
</dbReference>
<dbReference type="CDD" id="cd05233">
    <property type="entry name" value="SDR_c"/>
    <property type="match status" value="1"/>
</dbReference>
<dbReference type="InterPro" id="IPR002347">
    <property type="entry name" value="SDR_fam"/>
</dbReference>
<evidence type="ECO:0000256" key="2">
    <source>
        <dbReference type="ARBA" id="ARBA00023002"/>
    </source>
</evidence>
<evidence type="ECO:0000256" key="1">
    <source>
        <dbReference type="ARBA" id="ARBA00006484"/>
    </source>
</evidence>
<dbReference type="Proteomes" id="UP000750197">
    <property type="component" value="Unassembled WGS sequence"/>
</dbReference>
<reference evidence="4" key="1">
    <citation type="submission" date="2021-05" db="EMBL/GenBank/DDBJ databases">
        <title>Genomic insights into ecological role and evolution of a novel Thermoplasmata order Candidatus Sysuiplasmatales.</title>
        <authorList>
            <person name="Yuan Y."/>
        </authorList>
    </citation>
    <scope>NUCLEOTIDE SEQUENCE</scope>
    <source>
        <strain evidence="4">TUT19-bin139</strain>
        <strain evidence="3">YP2-bin.285</strain>
    </source>
</reference>
<keyword evidence="2" id="KW-0560">Oxidoreductase</keyword>
<proteinExistence type="inferred from homology"/>
<evidence type="ECO:0000313" key="5">
    <source>
        <dbReference type="Proteomes" id="UP000750197"/>
    </source>
</evidence>
<gene>
    <name evidence="3" type="ORF">J9259_03385</name>
    <name evidence="4" type="ORF">KIY12_04835</name>
</gene>
<dbReference type="PANTHER" id="PTHR44196:SF1">
    <property type="entry name" value="DEHYDROGENASE_REDUCTASE SDR FAMILY MEMBER 7B"/>
    <property type="match status" value="1"/>
</dbReference>
<dbReference type="EMBL" id="JAGVSJ010000005">
    <property type="protein sequence ID" value="MBX8631551.1"/>
    <property type="molecule type" value="Genomic_DNA"/>
</dbReference>
<organism evidence="4 5">
    <name type="scientific">Candidatus Sysuiplasma superficiale</name>
    <dbReference type="NCBI Taxonomy" id="2823368"/>
    <lineage>
        <taxon>Archaea</taxon>
        <taxon>Methanobacteriati</taxon>
        <taxon>Thermoplasmatota</taxon>
        <taxon>Thermoplasmata</taxon>
        <taxon>Candidatus Sysuiplasmatales</taxon>
        <taxon>Candidatus Sysuiplasmataceae</taxon>
        <taxon>Candidatus Sysuiplasma</taxon>
    </lineage>
</organism>
<dbReference type="GO" id="GO:0016491">
    <property type="term" value="F:oxidoreductase activity"/>
    <property type="evidence" value="ECO:0007669"/>
    <property type="project" value="UniProtKB-KW"/>
</dbReference>
<dbReference type="Proteomes" id="UP000716004">
    <property type="component" value="Unassembled WGS sequence"/>
</dbReference>
<dbReference type="EMBL" id="JAHEAC010000034">
    <property type="protein sequence ID" value="MBX8644033.1"/>
    <property type="molecule type" value="Genomic_DNA"/>
</dbReference>
<dbReference type="GO" id="GO:0016020">
    <property type="term" value="C:membrane"/>
    <property type="evidence" value="ECO:0007669"/>
    <property type="project" value="TreeGrafter"/>
</dbReference>
<dbReference type="AlphaFoldDB" id="A0A8J8CHL4"/>
<name>A0A8J8CHL4_9ARCH</name>